<keyword evidence="10" id="KW-1185">Reference proteome</keyword>
<dbReference type="Pfam" id="PF15911">
    <property type="entry name" value="Beta-prop_WDR19_2nd"/>
    <property type="match status" value="1"/>
</dbReference>
<accession>A0A2P6V1I9</accession>
<keyword evidence="4" id="KW-0969">Cilium</keyword>
<dbReference type="InterPro" id="IPR015943">
    <property type="entry name" value="WD40/YVTN_repeat-like_dom_sf"/>
</dbReference>
<evidence type="ECO:0000256" key="4">
    <source>
        <dbReference type="ARBA" id="ARBA00023069"/>
    </source>
</evidence>
<protein>
    <submittedName>
        <fullName evidence="9">WD repeat-containing</fullName>
    </submittedName>
</protein>
<dbReference type="GO" id="GO:0060271">
    <property type="term" value="P:cilium assembly"/>
    <property type="evidence" value="ECO:0007669"/>
    <property type="project" value="TreeGrafter"/>
</dbReference>
<dbReference type="InterPro" id="IPR056168">
    <property type="entry name" value="TPR_IF140/IFT172/WDR19"/>
</dbReference>
<comment type="subcellular location">
    <subcellularLocation>
        <location evidence="1">Cell projection</location>
        <location evidence="1">Cilium</location>
    </subcellularLocation>
</comment>
<evidence type="ECO:0000256" key="3">
    <source>
        <dbReference type="ARBA" id="ARBA00022737"/>
    </source>
</evidence>
<dbReference type="Gene3D" id="1.25.40.470">
    <property type="match status" value="1"/>
</dbReference>
<feature type="domain" description="IF140/IFT172/WDR19 TPR" evidence="8">
    <location>
        <begin position="898"/>
        <end position="1062"/>
    </location>
</feature>
<dbReference type="EMBL" id="LHPF02000044">
    <property type="protein sequence ID" value="PSC67950.1"/>
    <property type="molecule type" value="Genomic_DNA"/>
</dbReference>
<dbReference type="Gene3D" id="2.130.10.10">
    <property type="entry name" value="YVTN repeat-like/Quinoprotein amine dehydrogenase"/>
    <property type="match status" value="1"/>
</dbReference>
<dbReference type="PANTHER" id="PTHR14920:SF0">
    <property type="entry name" value="WD REPEAT DOMAIN 19"/>
    <property type="match status" value="1"/>
</dbReference>
<dbReference type="GO" id="GO:0035721">
    <property type="term" value="P:intraciliary retrograde transport"/>
    <property type="evidence" value="ECO:0007669"/>
    <property type="project" value="InterPro"/>
</dbReference>
<evidence type="ECO:0000256" key="2">
    <source>
        <dbReference type="ARBA" id="ARBA00022574"/>
    </source>
</evidence>
<name>A0A2P6V1I9_9CHLO</name>
<keyword evidence="5" id="KW-0966">Cell projection</keyword>
<dbReference type="InterPro" id="IPR040379">
    <property type="entry name" value="WDR19/dyf-2"/>
</dbReference>
<dbReference type="Pfam" id="PF23389">
    <property type="entry name" value="Beta-prop_WDR19_1st"/>
    <property type="match status" value="1"/>
</dbReference>
<dbReference type="InterPro" id="IPR039468">
    <property type="entry name" value="WDR19_WD40_rpt"/>
</dbReference>
<reference evidence="9 10" key="1">
    <citation type="journal article" date="2018" name="Plant J.">
        <title>Genome sequences of Chlorella sorokiniana UTEX 1602 and Micractinium conductrix SAG 241.80: implications to maltose excretion by a green alga.</title>
        <authorList>
            <person name="Arriola M.B."/>
            <person name="Velmurugan N."/>
            <person name="Zhang Y."/>
            <person name="Plunkett M.H."/>
            <person name="Hondzo H."/>
            <person name="Barney B.M."/>
        </authorList>
    </citation>
    <scope>NUCLEOTIDE SEQUENCE [LARGE SCALE GENOMIC DNA]</scope>
    <source>
        <strain evidence="9 10">SAG 241.80</strain>
    </source>
</reference>
<dbReference type="Proteomes" id="UP000239649">
    <property type="component" value="Unassembled WGS sequence"/>
</dbReference>
<dbReference type="STRING" id="554055.A0A2P6V1I9"/>
<dbReference type="PANTHER" id="PTHR14920">
    <property type="entry name" value="OSMOTIC AVOIDANCE ABNORMAL PROTEIN 1/WD REPEAT MEMBRANE PROTEIN"/>
    <property type="match status" value="1"/>
</dbReference>
<evidence type="ECO:0000259" key="7">
    <source>
        <dbReference type="Pfam" id="PF23389"/>
    </source>
</evidence>
<comment type="caution">
    <text evidence="9">The sequence shown here is derived from an EMBL/GenBank/DDBJ whole genome shotgun (WGS) entry which is preliminary data.</text>
</comment>
<feature type="domain" description="WDR19 WD40 repeat" evidence="6">
    <location>
        <begin position="343"/>
        <end position="602"/>
    </location>
</feature>
<dbReference type="GO" id="GO:0005929">
    <property type="term" value="C:cilium"/>
    <property type="evidence" value="ECO:0007669"/>
    <property type="project" value="UniProtKB-SubCell"/>
</dbReference>
<evidence type="ECO:0000259" key="8">
    <source>
        <dbReference type="Pfam" id="PF24762"/>
    </source>
</evidence>
<evidence type="ECO:0000256" key="1">
    <source>
        <dbReference type="ARBA" id="ARBA00004138"/>
    </source>
</evidence>
<dbReference type="SUPFAM" id="SSF69322">
    <property type="entry name" value="Tricorn protease domain 2"/>
    <property type="match status" value="1"/>
</dbReference>
<organism evidence="9 10">
    <name type="scientific">Micractinium conductrix</name>
    <dbReference type="NCBI Taxonomy" id="554055"/>
    <lineage>
        <taxon>Eukaryota</taxon>
        <taxon>Viridiplantae</taxon>
        <taxon>Chlorophyta</taxon>
        <taxon>core chlorophytes</taxon>
        <taxon>Trebouxiophyceae</taxon>
        <taxon>Chlorellales</taxon>
        <taxon>Chlorellaceae</taxon>
        <taxon>Chlorella clade</taxon>
        <taxon>Micractinium</taxon>
    </lineage>
</organism>
<evidence type="ECO:0000313" key="9">
    <source>
        <dbReference type="EMBL" id="PSC67950.1"/>
    </source>
</evidence>
<dbReference type="GO" id="GO:0030991">
    <property type="term" value="C:intraciliary transport particle A"/>
    <property type="evidence" value="ECO:0007669"/>
    <property type="project" value="TreeGrafter"/>
</dbReference>
<dbReference type="OrthoDB" id="509619at2759"/>
<dbReference type="Pfam" id="PF24762">
    <property type="entry name" value="TPR_IF140-IFT172"/>
    <property type="match status" value="1"/>
</dbReference>
<keyword evidence="3" id="KW-0677">Repeat</keyword>
<dbReference type="InterPro" id="IPR057855">
    <property type="entry name" value="Beta-prop_WDR19_1st"/>
</dbReference>
<keyword evidence="2" id="KW-0853">WD repeat</keyword>
<sequence>MVWNADSGEVARVDGGLKPAEVSALGWCPGRPALVLGTVRGGGVVYDCDTRAITPLALARHATKPVASVAWSEAAAPGGVLALGCKGGLLLLCRASDGALLRSVQLKEAVSQLQFCEGDAAATGGAAAQQHPGALLAANLGRRAICVWQLPSALSDGNNSSGIGLGAPVSPRSAPHELTFREAYGELEQYTWVHASLLVAGFCSGQVVAVSLNGFLVPGAGVSTELFSMRCLGQAPAGLAWCGPTSVLAAGGGCKLALLACSSDGSVSLEEGPTALDLEGDQRLAGLQYSPDGRLLTLHTTAGRLLHLLAAAPLLHGAWGARMIYVDHASSPGQALLVGAEDGSSPVAVPLPAQPELLALGPTHFAAAVGNQVWFQALEPDAATGLLPPYETSEFPEPVRWLRLNAHCTLLLSEGGRAFVAPAPGAAKAGGGMVELSGEDGEPVAATCAALADRVMLLGLADGLAFYQASDCAPLSEYTHEGGGITAAYPNADATMVLFQDTAGGLFLYNAVQEDLMHPPEFAGELATAVWDSADSGVVVAVNTAGAVHIYCHVPASVQGPGLKLVGTEAGAKGAVALTLHAGLLTWHLPDGNLHRQLLSTHKHLLDAAWRRSTNGAGVALLGGGSSGLSQEERLRARCQQALALCRLPQALETARRLNDAALLKEVALAALQFLEVPTALAAYEAAGDEEALAQLRPLADDPALESDGSLMAGYLVALTGGDADHAEQLLLASSRPGAAVELRRQLGHWERALELAQHLEPQAVGGLAALHAQGLEAEGQAEAAMGLYQQALEAPDLSEEGPSEEGRQRRAECLAGLARCSIMQGEAERGMELAAASGSTALLVQCAELLEGQGLDKQAGQLCALAGEHERAARLFLRAREFVLLDGVMVHAGNAALWQQYVQAKEDLGSFGEAARAYEHGGDATAAARVLLQRQGDAEAAAAMAARTGSAEASLAVARFCELGGKTEMAIEQYCAAGDCAAAFALARHAACVPALAAWARRTGSAVAAALAAGHFEAAGQLAEAAELCALAGQPERAARLYIQAGGDSVPAAVKLAAEAKDPAVAAVVLEHLQAVDSVGGALVDLHLALGNTVQACAVAEARAQQEQAAGNYKAARDQVLSVCCELQRAGQPATPGLLSTLHLVHCYLLVRTLVRQGDHLGAARLLLRVADGIAAFPKHAVAILTSTVIECHRAGLHGAAQRWAAVLQQSPYVGQVAAAYAKKIEAIARQPAWTEAGKAEEEPQCECLLCGVPGSETALQCAACQRALPFCAASGKRMALNDWSECPACKFPCRGRDLARTVAQERCCPLCEAAVGPHDVRKIWDPVSALRRTVFAGLLHGSTREGR</sequence>
<evidence type="ECO:0000313" key="10">
    <source>
        <dbReference type="Proteomes" id="UP000239649"/>
    </source>
</evidence>
<evidence type="ECO:0000256" key="5">
    <source>
        <dbReference type="ARBA" id="ARBA00023273"/>
    </source>
</evidence>
<evidence type="ECO:0000259" key="6">
    <source>
        <dbReference type="Pfam" id="PF15911"/>
    </source>
</evidence>
<gene>
    <name evidence="9" type="ORF">C2E20_8394</name>
</gene>
<proteinExistence type="predicted"/>
<feature type="domain" description="WDR19 first beta-propeller" evidence="7">
    <location>
        <begin position="1"/>
        <end position="303"/>
    </location>
</feature>